<feature type="compositionally biased region" description="Polar residues" evidence="1">
    <location>
        <begin position="42"/>
        <end position="57"/>
    </location>
</feature>
<dbReference type="GO" id="GO:0004526">
    <property type="term" value="F:ribonuclease P activity"/>
    <property type="evidence" value="ECO:0007669"/>
    <property type="project" value="TreeGrafter"/>
</dbReference>
<evidence type="ECO:0000313" key="2">
    <source>
        <dbReference type="EMBL" id="CDZ98790.1"/>
    </source>
</evidence>
<feature type="region of interest" description="Disordered" evidence="1">
    <location>
        <begin position="1"/>
        <end position="29"/>
    </location>
</feature>
<dbReference type="GO" id="GO:0000171">
    <property type="term" value="F:ribonuclease MRP activity"/>
    <property type="evidence" value="ECO:0007669"/>
    <property type="project" value="TreeGrafter"/>
</dbReference>
<accession>A0A0F7SKG1</accession>
<proteinExistence type="predicted"/>
<sequence>MSAGSPASGAPKRPSLAVHQSGSSIRAKAQSSVSFNKSIPLQSHSTSYLGPGETQTGYAAGKGKRKAEPTSEQTKVVWKSLLESPNYVRWPTYPRHLQQTTLHALCALFANVSDYNHAKSLYAQKRTRKTKKAIKKVSKTTHTKPSPSSEDKAPSKAVESPTEHVLEDVQDVSMVDIDVENAGGLKNVDEEEDQEQVMINSLPPKPSIVDHLVLGINMCTKYLSSTPLLPPAPASASLPSVLSSPVEPGSIEPTPLPLGFLQSFIPPSSTKPEPITNHTESCTNKVAQKGSKDKEEHMVYLFACLGDISPPSLVSHLPQMCAAYNGRRKALNLEGRVTLVSLGVGAEALLASALGVRRCAVLGVKSTVHASSLTQLQTILPPSQYPPIRIPHLEPRSPFSLALSPSESNAVDSPSKGLIPTQRSLDVVMTPTSAQPRPVLPDFTPTQDQAQARTMSLSRTPCKTNGNAHEDIKLNGKGNRTTKEGALAPMRIKMLKTTAPKDMKRIKTERVKAVGDARRLARTKAAQDAGKKAQLDGKGKENGNGRGNGKRKNKGKEIAKGKDKENDEKKEKKTPKSNI</sequence>
<dbReference type="GO" id="GO:0005829">
    <property type="term" value="C:cytosol"/>
    <property type="evidence" value="ECO:0007669"/>
    <property type="project" value="TreeGrafter"/>
</dbReference>
<organism evidence="2">
    <name type="scientific">Phaffia rhodozyma</name>
    <name type="common">Yeast</name>
    <name type="synonym">Xanthophyllomyces dendrorhous</name>
    <dbReference type="NCBI Taxonomy" id="264483"/>
    <lineage>
        <taxon>Eukaryota</taxon>
        <taxon>Fungi</taxon>
        <taxon>Dikarya</taxon>
        <taxon>Basidiomycota</taxon>
        <taxon>Agaricomycotina</taxon>
        <taxon>Tremellomycetes</taxon>
        <taxon>Cystofilobasidiales</taxon>
        <taxon>Mrakiaceae</taxon>
        <taxon>Phaffia</taxon>
    </lineage>
</organism>
<feature type="region of interest" description="Disordered" evidence="1">
    <location>
        <begin position="513"/>
        <end position="579"/>
    </location>
</feature>
<feature type="region of interest" description="Disordered" evidence="1">
    <location>
        <begin position="459"/>
        <end position="482"/>
    </location>
</feature>
<evidence type="ECO:0000256" key="1">
    <source>
        <dbReference type="SAM" id="MobiDB-lite"/>
    </source>
</evidence>
<dbReference type="AlphaFoldDB" id="A0A0F7SKG1"/>
<dbReference type="GO" id="GO:0006364">
    <property type="term" value="P:rRNA processing"/>
    <property type="evidence" value="ECO:0007669"/>
    <property type="project" value="InterPro"/>
</dbReference>
<dbReference type="GO" id="GO:0000172">
    <property type="term" value="C:ribonuclease MRP complex"/>
    <property type="evidence" value="ECO:0007669"/>
    <property type="project" value="TreeGrafter"/>
</dbReference>
<reference evidence="2" key="1">
    <citation type="submission" date="2014-08" db="EMBL/GenBank/DDBJ databases">
        <authorList>
            <person name="Sharma Rahul"/>
            <person name="Thines Marco"/>
        </authorList>
    </citation>
    <scope>NUCLEOTIDE SEQUENCE</scope>
</reference>
<dbReference type="EMBL" id="LN483345">
    <property type="protein sequence ID" value="CDZ98790.1"/>
    <property type="molecule type" value="Genomic_DNA"/>
</dbReference>
<feature type="region of interest" description="Disordered" evidence="1">
    <location>
        <begin position="123"/>
        <end position="164"/>
    </location>
</feature>
<dbReference type="GO" id="GO:0034965">
    <property type="term" value="P:intronic box C/D snoRNA processing"/>
    <property type="evidence" value="ECO:0007669"/>
    <property type="project" value="TreeGrafter"/>
</dbReference>
<feature type="compositionally biased region" description="Basic and acidic residues" evidence="1">
    <location>
        <begin position="529"/>
        <end position="543"/>
    </location>
</feature>
<dbReference type="GO" id="GO:0005655">
    <property type="term" value="C:nucleolar ribonuclease P complex"/>
    <property type="evidence" value="ECO:0007669"/>
    <property type="project" value="TreeGrafter"/>
</dbReference>
<protein>
    <submittedName>
        <fullName evidence="2">RNase P, subunit Pop3</fullName>
    </submittedName>
</protein>
<feature type="region of interest" description="Disordered" evidence="1">
    <location>
        <begin position="42"/>
        <end position="74"/>
    </location>
</feature>
<dbReference type="GO" id="GO:0008033">
    <property type="term" value="P:tRNA processing"/>
    <property type="evidence" value="ECO:0007669"/>
    <property type="project" value="InterPro"/>
</dbReference>
<dbReference type="PANTHER" id="PTHR28272:SF1">
    <property type="entry name" value="RIBONUCLEASES P_MRP PROTEIN SUBUNIT POP3"/>
    <property type="match status" value="1"/>
</dbReference>
<dbReference type="PANTHER" id="PTHR28272">
    <property type="entry name" value="RIBONUCLEASES P/MRP PROTEIN SUBUNIT POP3"/>
    <property type="match status" value="1"/>
</dbReference>
<feature type="compositionally biased region" description="Polar residues" evidence="1">
    <location>
        <begin position="18"/>
        <end position="29"/>
    </location>
</feature>
<name>A0A0F7SKG1_PHARH</name>
<dbReference type="InterPro" id="IPR013241">
    <property type="entry name" value="RNase_P_Pop3"/>
</dbReference>
<feature type="compositionally biased region" description="Basic residues" evidence="1">
    <location>
        <begin position="125"/>
        <end position="142"/>
    </location>
</feature>
<dbReference type="Pfam" id="PF08228">
    <property type="entry name" value="RNase_P_pop3"/>
    <property type="match status" value="1"/>
</dbReference>
<feature type="compositionally biased region" description="Basic and acidic residues" evidence="1">
    <location>
        <begin position="555"/>
        <end position="571"/>
    </location>
</feature>